<dbReference type="GO" id="GO:0005524">
    <property type="term" value="F:ATP binding"/>
    <property type="evidence" value="ECO:0007669"/>
    <property type="project" value="UniProtKB-KW"/>
</dbReference>
<dbReference type="EMBL" id="FWFJ01000011">
    <property type="protein sequence ID" value="SLN38067.1"/>
    <property type="molecule type" value="Genomic_DNA"/>
</dbReference>
<feature type="domain" description="Response regulatory" evidence="13">
    <location>
        <begin position="406"/>
        <end position="522"/>
    </location>
</feature>
<evidence type="ECO:0000256" key="8">
    <source>
        <dbReference type="ARBA" id="ARBA00023012"/>
    </source>
</evidence>
<dbReference type="Proteomes" id="UP000194012">
    <property type="component" value="Unassembled WGS sequence"/>
</dbReference>
<dbReference type="SUPFAM" id="SSF52172">
    <property type="entry name" value="CheY-like"/>
    <property type="match status" value="1"/>
</dbReference>
<dbReference type="SUPFAM" id="SSF55785">
    <property type="entry name" value="PYP-like sensor domain (PAS domain)"/>
    <property type="match status" value="1"/>
</dbReference>
<dbReference type="Pfam" id="PF00072">
    <property type="entry name" value="Response_reg"/>
    <property type="match status" value="1"/>
</dbReference>
<dbReference type="PRINTS" id="PR00344">
    <property type="entry name" value="BCTRLSENSOR"/>
</dbReference>
<dbReference type="SUPFAM" id="SSF55874">
    <property type="entry name" value="ATPase domain of HSP90 chaperone/DNA topoisomerase II/histidine kinase"/>
    <property type="match status" value="1"/>
</dbReference>
<dbReference type="InterPro" id="IPR003594">
    <property type="entry name" value="HATPase_dom"/>
</dbReference>
<evidence type="ECO:0000256" key="5">
    <source>
        <dbReference type="ARBA" id="ARBA00022741"/>
    </source>
</evidence>
<keyword evidence="3 11" id="KW-0597">Phosphoprotein</keyword>
<dbReference type="GO" id="GO:0006355">
    <property type="term" value="P:regulation of DNA-templated transcription"/>
    <property type="evidence" value="ECO:0007669"/>
    <property type="project" value="InterPro"/>
</dbReference>
<dbReference type="Gene3D" id="3.40.50.2300">
    <property type="match status" value="1"/>
</dbReference>
<gene>
    <name evidence="15" type="ORF">ROG8370_01571</name>
</gene>
<evidence type="ECO:0000256" key="1">
    <source>
        <dbReference type="ARBA" id="ARBA00000085"/>
    </source>
</evidence>
<accession>A0A1X6Z2H4</accession>
<dbReference type="InterPro" id="IPR035965">
    <property type="entry name" value="PAS-like_dom_sf"/>
</dbReference>
<reference evidence="16" key="1">
    <citation type="submission" date="2017-03" db="EMBL/GenBank/DDBJ databases">
        <authorList>
            <person name="Rodrigo-Torres L."/>
            <person name="Arahal R.D."/>
            <person name="Lucena T."/>
        </authorList>
    </citation>
    <scope>NUCLEOTIDE SEQUENCE [LARGE SCALE GENOMIC DNA]</scope>
    <source>
        <strain evidence="16">CECT 8370</strain>
    </source>
</reference>
<evidence type="ECO:0000256" key="2">
    <source>
        <dbReference type="ARBA" id="ARBA00012438"/>
    </source>
</evidence>
<dbReference type="GO" id="GO:0000155">
    <property type="term" value="F:phosphorelay sensor kinase activity"/>
    <property type="evidence" value="ECO:0007669"/>
    <property type="project" value="InterPro"/>
</dbReference>
<feature type="modified residue" description="4-aspartylphosphate" evidence="11">
    <location>
        <position position="456"/>
    </location>
</feature>
<dbReference type="PANTHER" id="PTHR43065">
    <property type="entry name" value="SENSOR HISTIDINE KINASE"/>
    <property type="match status" value="1"/>
</dbReference>
<dbReference type="NCBIfam" id="TIGR00229">
    <property type="entry name" value="sensory_box"/>
    <property type="match status" value="1"/>
</dbReference>
<dbReference type="InterPro" id="IPR036097">
    <property type="entry name" value="HisK_dim/P_sf"/>
</dbReference>
<dbReference type="InterPro" id="IPR013767">
    <property type="entry name" value="PAS_fold"/>
</dbReference>
<keyword evidence="5" id="KW-0547">Nucleotide-binding</keyword>
<keyword evidence="7" id="KW-0067">ATP-binding</keyword>
<dbReference type="InterPro" id="IPR003661">
    <property type="entry name" value="HisK_dim/P_dom"/>
</dbReference>
<dbReference type="AlphaFoldDB" id="A0A1X6Z2H4"/>
<evidence type="ECO:0000256" key="11">
    <source>
        <dbReference type="PROSITE-ProRule" id="PRU00169"/>
    </source>
</evidence>
<evidence type="ECO:0000313" key="15">
    <source>
        <dbReference type="EMBL" id="SLN38067.1"/>
    </source>
</evidence>
<dbReference type="SUPFAM" id="SSF47384">
    <property type="entry name" value="Homodimeric domain of signal transducing histidine kinase"/>
    <property type="match status" value="1"/>
</dbReference>
<evidence type="ECO:0000313" key="16">
    <source>
        <dbReference type="Proteomes" id="UP000194012"/>
    </source>
</evidence>
<evidence type="ECO:0000259" key="12">
    <source>
        <dbReference type="PROSITE" id="PS50109"/>
    </source>
</evidence>
<dbReference type="PROSITE" id="PS50109">
    <property type="entry name" value="HIS_KIN"/>
    <property type="match status" value="1"/>
</dbReference>
<evidence type="ECO:0000256" key="9">
    <source>
        <dbReference type="ARBA" id="ARBA00059827"/>
    </source>
</evidence>
<keyword evidence="6" id="KW-0418">Kinase</keyword>
<sequence length="528" mass="57516">MLARLGNKTGQNVENTAQDSALLNAIMDAAVDAMIISDARGVILRANRAAAQMFGYDITEMIGQTINLLMPEAFASLHDGFMSHYTRTSEKHIIDTGRDIKGQRKDASVFPLHISVGETETAGGAMFVSIMHDLTYRHATQAALSRSQRLDAIGQMTAGIAHDFNNLLTVVIGNLELLEMRGPTDKQTPLIRDAMDAAELGADLTSRLMVFARKSNLKPVESNLRDLCKVALNLLKRTLGAAYRIRTDFAADLKPVMVDPVELKAALINLALNARDAMGQKGELLISLANVTIDDTYMAQETDIESGEYVRLSVSDNGKGMTPEAQRRAFEPFFTTRTESGGTGLGLSMVYGFVRQSGGHITLYSELGHGTSFGLYFPVSGICAAPESDEVFQQREGALPHGHDQVVLVVEDNPKVRQLAVDRIRKLGYHTEEAETGDAAFERLQAGLQADIVFSDLVMPGKLSGYELAAKVQTEFPSIKVLLTSGYASDVVTAKMQHSQSQNILHKPYHHADLAQRLQALLVAPSED</sequence>
<dbReference type="PROSITE" id="PS50112">
    <property type="entry name" value="PAS"/>
    <property type="match status" value="1"/>
</dbReference>
<dbReference type="Gene3D" id="3.30.565.10">
    <property type="entry name" value="Histidine kinase-like ATPase, C-terminal domain"/>
    <property type="match status" value="1"/>
</dbReference>
<dbReference type="SMART" id="SM00388">
    <property type="entry name" value="HisKA"/>
    <property type="match status" value="1"/>
</dbReference>
<dbReference type="InterPro" id="IPR004358">
    <property type="entry name" value="Sig_transdc_His_kin-like_C"/>
</dbReference>
<dbReference type="Pfam" id="PF00512">
    <property type="entry name" value="HisKA"/>
    <property type="match status" value="1"/>
</dbReference>
<dbReference type="Pfam" id="PF00989">
    <property type="entry name" value="PAS"/>
    <property type="match status" value="1"/>
</dbReference>
<dbReference type="PANTHER" id="PTHR43065:SF42">
    <property type="entry name" value="TWO-COMPONENT SENSOR PPRA"/>
    <property type="match status" value="1"/>
</dbReference>
<dbReference type="InterPro" id="IPR036890">
    <property type="entry name" value="HATPase_C_sf"/>
</dbReference>
<feature type="domain" description="Histidine kinase" evidence="12">
    <location>
        <begin position="159"/>
        <end position="381"/>
    </location>
</feature>
<dbReference type="InterPro" id="IPR005467">
    <property type="entry name" value="His_kinase_dom"/>
</dbReference>
<dbReference type="Gene3D" id="1.10.287.130">
    <property type="match status" value="1"/>
</dbReference>
<dbReference type="Pfam" id="PF02518">
    <property type="entry name" value="HATPase_c"/>
    <property type="match status" value="1"/>
</dbReference>
<evidence type="ECO:0000256" key="6">
    <source>
        <dbReference type="ARBA" id="ARBA00022777"/>
    </source>
</evidence>
<dbReference type="Gene3D" id="3.30.450.20">
    <property type="entry name" value="PAS domain"/>
    <property type="match status" value="1"/>
</dbReference>
<dbReference type="CDD" id="cd00130">
    <property type="entry name" value="PAS"/>
    <property type="match status" value="1"/>
</dbReference>
<proteinExistence type="predicted"/>
<keyword evidence="4" id="KW-0808">Transferase</keyword>
<evidence type="ECO:0000259" key="13">
    <source>
        <dbReference type="PROSITE" id="PS50110"/>
    </source>
</evidence>
<evidence type="ECO:0000259" key="14">
    <source>
        <dbReference type="PROSITE" id="PS50112"/>
    </source>
</evidence>
<keyword evidence="16" id="KW-1185">Reference proteome</keyword>
<name>A0A1X6Z2H4_9RHOB</name>
<evidence type="ECO:0000256" key="4">
    <source>
        <dbReference type="ARBA" id="ARBA00022679"/>
    </source>
</evidence>
<dbReference type="InterPro" id="IPR011006">
    <property type="entry name" value="CheY-like_superfamily"/>
</dbReference>
<dbReference type="SMART" id="SM00387">
    <property type="entry name" value="HATPase_c"/>
    <property type="match status" value="1"/>
</dbReference>
<comment type="function">
    <text evidence="9">Putative oxygen sensor; modulates the activity of FixJ, a transcriptional activator of nitrogen fixation fixK gene. FixL probably acts as a kinase that phosphorylates FixJ.</text>
</comment>
<dbReference type="SMART" id="SM00091">
    <property type="entry name" value="PAS"/>
    <property type="match status" value="1"/>
</dbReference>
<dbReference type="CDD" id="cd00082">
    <property type="entry name" value="HisKA"/>
    <property type="match status" value="1"/>
</dbReference>
<dbReference type="InterPro" id="IPR000014">
    <property type="entry name" value="PAS"/>
</dbReference>
<keyword evidence="8" id="KW-0902">Two-component regulatory system</keyword>
<dbReference type="InterPro" id="IPR001789">
    <property type="entry name" value="Sig_transdc_resp-reg_receiver"/>
</dbReference>
<evidence type="ECO:0000256" key="7">
    <source>
        <dbReference type="ARBA" id="ARBA00022840"/>
    </source>
</evidence>
<dbReference type="FunFam" id="3.30.450.20:FF:000060">
    <property type="entry name" value="Sensor protein FixL"/>
    <property type="match status" value="1"/>
</dbReference>
<protein>
    <recommendedName>
        <fullName evidence="10">Sensor protein FixL</fullName>
        <ecNumber evidence="2">2.7.13.3</ecNumber>
    </recommendedName>
</protein>
<dbReference type="EC" id="2.7.13.3" evidence="2"/>
<feature type="domain" description="PAS" evidence="14">
    <location>
        <begin position="19"/>
        <end position="72"/>
    </location>
</feature>
<evidence type="ECO:0000256" key="3">
    <source>
        <dbReference type="ARBA" id="ARBA00022553"/>
    </source>
</evidence>
<dbReference type="PROSITE" id="PS50110">
    <property type="entry name" value="RESPONSE_REGULATORY"/>
    <property type="match status" value="1"/>
</dbReference>
<dbReference type="SMART" id="SM00448">
    <property type="entry name" value="REC"/>
    <property type="match status" value="1"/>
</dbReference>
<comment type="catalytic activity">
    <reaction evidence="1">
        <text>ATP + protein L-histidine = ADP + protein N-phospho-L-histidine.</text>
        <dbReference type="EC" id="2.7.13.3"/>
    </reaction>
</comment>
<organism evidence="15 16">
    <name type="scientific">Roseovarius gaetbuli</name>
    <dbReference type="NCBI Taxonomy" id="1356575"/>
    <lineage>
        <taxon>Bacteria</taxon>
        <taxon>Pseudomonadati</taxon>
        <taxon>Pseudomonadota</taxon>
        <taxon>Alphaproteobacteria</taxon>
        <taxon>Rhodobacterales</taxon>
        <taxon>Roseobacteraceae</taxon>
        <taxon>Roseovarius</taxon>
    </lineage>
</organism>
<evidence type="ECO:0000256" key="10">
    <source>
        <dbReference type="ARBA" id="ARBA00070616"/>
    </source>
</evidence>